<protein>
    <submittedName>
        <fullName evidence="1">Uncharacterized protein</fullName>
    </submittedName>
</protein>
<feature type="non-terminal residue" evidence="1">
    <location>
        <position position="1"/>
    </location>
</feature>
<dbReference type="EMBL" id="JAHQIW010000332">
    <property type="protein sequence ID" value="KAJ1347553.1"/>
    <property type="molecule type" value="Genomic_DNA"/>
</dbReference>
<evidence type="ECO:0000313" key="1">
    <source>
        <dbReference type="EMBL" id="KAJ1347553.1"/>
    </source>
</evidence>
<evidence type="ECO:0000313" key="2">
    <source>
        <dbReference type="Proteomes" id="UP001196413"/>
    </source>
</evidence>
<dbReference type="AlphaFoldDB" id="A0AAD5M041"/>
<organism evidence="1 2">
    <name type="scientific">Parelaphostrongylus tenuis</name>
    <name type="common">Meningeal worm</name>
    <dbReference type="NCBI Taxonomy" id="148309"/>
    <lineage>
        <taxon>Eukaryota</taxon>
        <taxon>Metazoa</taxon>
        <taxon>Ecdysozoa</taxon>
        <taxon>Nematoda</taxon>
        <taxon>Chromadorea</taxon>
        <taxon>Rhabditida</taxon>
        <taxon>Rhabditina</taxon>
        <taxon>Rhabditomorpha</taxon>
        <taxon>Strongyloidea</taxon>
        <taxon>Metastrongylidae</taxon>
        <taxon>Parelaphostrongylus</taxon>
    </lineage>
</organism>
<sequence length="64" mass="7700">KRHTSTDGLWTMLKILDITHTVYERRHLKYNWQTQLQFSSWSLDLPYVSRLRDSRSNTCTTEIA</sequence>
<reference evidence="1" key="1">
    <citation type="submission" date="2021-06" db="EMBL/GenBank/DDBJ databases">
        <title>Parelaphostrongylus tenuis whole genome reference sequence.</title>
        <authorList>
            <person name="Garwood T.J."/>
            <person name="Larsen P.A."/>
            <person name="Fountain-Jones N.M."/>
            <person name="Garbe J.R."/>
            <person name="Macchietto M.G."/>
            <person name="Kania S.A."/>
            <person name="Gerhold R.W."/>
            <person name="Richards J.E."/>
            <person name="Wolf T.M."/>
        </authorList>
    </citation>
    <scope>NUCLEOTIDE SEQUENCE</scope>
    <source>
        <strain evidence="1">MNPRO001-30</strain>
        <tissue evidence="1">Meninges</tissue>
    </source>
</reference>
<accession>A0AAD5M041</accession>
<gene>
    <name evidence="1" type="ORF">KIN20_002638</name>
</gene>
<keyword evidence="2" id="KW-1185">Reference proteome</keyword>
<name>A0AAD5M041_PARTN</name>
<dbReference type="Proteomes" id="UP001196413">
    <property type="component" value="Unassembled WGS sequence"/>
</dbReference>
<comment type="caution">
    <text evidence="1">The sequence shown here is derived from an EMBL/GenBank/DDBJ whole genome shotgun (WGS) entry which is preliminary data.</text>
</comment>
<proteinExistence type="predicted"/>